<evidence type="ECO:0000256" key="2">
    <source>
        <dbReference type="ARBA" id="ARBA00022475"/>
    </source>
</evidence>
<name>A0A852UMB5_9ACTN</name>
<dbReference type="SUPFAM" id="SSF48317">
    <property type="entry name" value="Acid phosphatase/Vanadium-dependent haloperoxidase"/>
    <property type="match status" value="1"/>
</dbReference>
<feature type="domain" description="Phosphatidic acid phosphatase type 2/haloperoxidase" evidence="7">
    <location>
        <begin position="63"/>
        <end position="172"/>
    </location>
</feature>
<sequence>MRVRSWLSRLDRRLFAAVAGAHLPGLERFVPALSRAADNSLLWAGLAGALVATGRRPLRRAATRGLLAISLASPLVNLVGKQIFGRTRPSAEGLPLERLIRRPVSASFPSGHSASAAAFATAVALEAPPAVAVPIGALAAGVCFSRVYTGVHYPGDVLAGAATGMAAGLAIRRLLPGARE</sequence>
<dbReference type="AlphaFoldDB" id="A0A852UMB5"/>
<dbReference type="Proteomes" id="UP000576393">
    <property type="component" value="Unassembled WGS sequence"/>
</dbReference>
<evidence type="ECO:0000256" key="4">
    <source>
        <dbReference type="ARBA" id="ARBA00022801"/>
    </source>
</evidence>
<keyword evidence="9" id="KW-1185">Reference proteome</keyword>
<evidence type="ECO:0000256" key="3">
    <source>
        <dbReference type="ARBA" id="ARBA00022692"/>
    </source>
</evidence>
<protein>
    <submittedName>
        <fullName evidence="8">Membrane-associated phospholipid phosphatase</fullName>
    </submittedName>
</protein>
<evidence type="ECO:0000256" key="1">
    <source>
        <dbReference type="ARBA" id="ARBA00004651"/>
    </source>
</evidence>
<evidence type="ECO:0000313" key="9">
    <source>
        <dbReference type="Proteomes" id="UP000576393"/>
    </source>
</evidence>
<dbReference type="RefSeq" id="WP_179818186.1">
    <property type="nucleotide sequence ID" value="NZ_JACCCO010000001.1"/>
</dbReference>
<dbReference type="InterPro" id="IPR036938">
    <property type="entry name" value="PAP2/HPO_sf"/>
</dbReference>
<evidence type="ECO:0000259" key="7">
    <source>
        <dbReference type="SMART" id="SM00014"/>
    </source>
</evidence>
<dbReference type="Gene3D" id="1.20.144.10">
    <property type="entry name" value="Phosphatidic acid phosphatase type 2/haloperoxidase"/>
    <property type="match status" value="1"/>
</dbReference>
<evidence type="ECO:0000313" key="8">
    <source>
        <dbReference type="EMBL" id="NYF38437.1"/>
    </source>
</evidence>
<evidence type="ECO:0000256" key="5">
    <source>
        <dbReference type="ARBA" id="ARBA00022989"/>
    </source>
</evidence>
<evidence type="ECO:0000256" key="6">
    <source>
        <dbReference type="ARBA" id="ARBA00023136"/>
    </source>
</evidence>
<dbReference type="InterPro" id="IPR000326">
    <property type="entry name" value="PAP2/HPO"/>
</dbReference>
<accession>A0A852UMB5</accession>
<gene>
    <name evidence="8" type="ORF">HDA43_000596</name>
</gene>
<proteinExistence type="predicted"/>
<dbReference type="Pfam" id="PF01569">
    <property type="entry name" value="PAP2"/>
    <property type="match status" value="1"/>
</dbReference>
<dbReference type="GO" id="GO:0016787">
    <property type="term" value="F:hydrolase activity"/>
    <property type="evidence" value="ECO:0007669"/>
    <property type="project" value="UniProtKB-KW"/>
</dbReference>
<reference evidence="8 9" key="1">
    <citation type="submission" date="2020-07" db="EMBL/GenBank/DDBJ databases">
        <title>Sequencing the genomes of 1000 actinobacteria strains.</title>
        <authorList>
            <person name="Klenk H.-P."/>
        </authorList>
    </citation>
    <scope>NUCLEOTIDE SEQUENCE [LARGE SCALE GENOMIC DNA]</scope>
    <source>
        <strain evidence="8 9">DSM 45763</strain>
    </source>
</reference>
<comment type="caution">
    <text evidence="8">The sequence shown here is derived from an EMBL/GenBank/DDBJ whole genome shotgun (WGS) entry which is preliminary data.</text>
</comment>
<keyword evidence="2" id="KW-1003">Cell membrane</keyword>
<dbReference type="PANTHER" id="PTHR14969">
    <property type="entry name" value="SPHINGOSINE-1-PHOSPHATE PHOSPHOHYDROLASE"/>
    <property type="match status" value="1"/>
</dbReference>
<keyword evidence="3" id="KW-0812">Transmembrane</keyword>
<keyword evidence="4" id="KW-0378">Hydrolase</keyword>
<keyword evidence="5" id="KW-1133">Transmembrane helix</keyword>
<dbReference type="GO" id="GO:0005886">
    <property type="term" value="C:plasma membrane"/>
    <property type="evidence" value="ECO:0007669"/>
    <property type="project" value="UniProtKB-SubCell"/>
</dbReference>
<dbReference type="EMBL" id="JACCCO010000001">
    <property type="protein sequence ID" value="NYF38437.1"/>
    <property type="molecule type" value="Genomic_DNA"/>
</dbReference>
<comment type="subcellular location">
    <subcellularLocation>
        <location evidence="1">Cell membrane</location>
        <topology evidence="1">Multi-pass membrane protein</topology>
    </subcellularLocation>
</comment>
<keyword evidence="6" id="KW-0472">Membrane</keyword>
<dbReference type="PANTHER" id="PTHR14969:SF62">
    <property type="entry name" value="DECAPRENYLPHOSPHORYL-5-PHOSPHORIBOSE PHOSPHATASE RV3807C-RELATED"/>
    <property type="match status" value="1"/>
</dbReference>
<organism evidence="8 9">
    <name type="scientific">Streptosporangium sandarakinum</name>
    <dbReference type="NCBI Taxonomy" id="1260955"/>
    <lineage>
        <taxon>Bacteria</taxon>
        <taxon>Bacillati</taxon>
        <taxon>Actinomycetota</taxon>
        <taxon>Actinomycetes</taxon>
        <taxon>Streptosporangiales</taxon>
        <taxon>Streptosporangiaceae</taxon>
        <taxon>Streptosporangium</taxon>
    </lineage>
</organism>
<dbReference type="SMART" id="SM00014">
    <property type="entry name" value="acidPPc"/>
    <property type="match status" value="1"/>
</dbReference>